<organism evidence="2 3">
    <name type="scientific">Gimesia maris</name>
    <dbReference type="NCBI Taxonomy" id="122"/>
    <lineage>
        <taxon>Bacteria</taxon>
        <taxon>Pseudomonadati</taxon>
        <taxon>Planctomycetota</taxon>
        <taxon>Planctomycetia</taxon>
        <taxon>Planctomycetales</taxon>
        <taxon>Planctomycetaceae</taxon>
        <taxon>Gimesia</taxon>
    </lineage>
</organism>
<dbReference type="GeneID" id="98649286"/>
<dbReference type="RefSeq" id="WP_002649627.1">
    <property type="nucleotide sequence ID" value="NZ_CP042910.1"/>
</dbReference>
<dbReference type="EMBL" id="CP042910">
    <property type="protein sequence ID" value="QEG18943.1"/>
    <property type="molecule type" value="Genomic_DNA"/>
</dbReference>
<feature type="signal peptide" evidence="1">
    <location>
        <begin position="1"/>
        <end position="20"/>
    </location>
</feature>
<evidence type="ECO:0000313" key="3">
    <source>
        <dbReference type="Proteomes" id="UP000322887"/>
    </source>
</evidence>
<feature type="chain" id="PRO_5046562404" evidence="1">
    <location>
        <begin position="21"/>
        <end position="146"/>
    </location>
</feature>
<dbReference type="Proteomes" id="UP000322887">
    <property type="component" value="Chromosome"/>
</dbReference>
<accession>A0ABX5YTH0</accession>
<keyword evidence="3" id="KW-1185">Reference proteome</keyword>
<name>A0ABX5YTH0_9PLAN</name>
<protein>
    <submittedName>
        <fullName evidence="2">Uncharacterized protein</fullName>
    </submittedName>
</protein>
<reference evidence="2 3" key="1">
    <citation type="submission" date="2019-08" db="EMBL/GenBank/DDBJ databases">
        <title>Deep-cultivation of Planctomycetes and their phenomic and genomic characterization uncovers novel biology.</title>
        <authorList>
            <person name="Wiegand S."/>
            <person name="Jogler M."/>
            <person name="Boedeker C."/>
            <person name="Pinto D."/>
            <person name="Vollmers J."/>
            <person name="Rivas-Marin E."/>
            <person name="Kohn T."/>
            <person name="Peeters S.H."/>
            <person name="Heuer A."/>
            <person name="Rast P."/>
            <person name="Oberbeckmann S."/>
            <person name="Bunk B."/>
            <person name="Jeske O."/>
            <person name="Meyerdierks A."/>
            <person name="Storesund J.E."/>
            <person name="Kallscheuer N."/>
            <person name="Luecker S."/>
            <person name="Lage O.M."/>
            <person name="Pohl T."/>
            <person name="Merkel B.J."/>
            <person name="Hornburger P."/>
            <person name="Mueller R.-W."/>
            <person name="Bruemmer F."/>
            <person name="Labrenz M."/>
            <person name="Spormann A.M."/>
            <person name="Op den Camp H."/>
            <person name="Overmann J."/>
            <person name="Amann R."/>
            <person name="Jetten M.S.M."/>
            <person name="Mascher T."/>
            <person name="Medema M.H."/>
            <person name="Devos D.P."/>
            <person name="Kaster A.-K."/>
            <person name="Ovreas L."/>
            <person name="Rohde M."/>
            <person name="Galperin M.Y."/>
            <person name="Jogler C."/>
        </authorList>
    </citation>
    <scope>NUCLEOTIDE SEQUENCE [LARGE SCALE GENOMIC DNA]</scope>
    <source>
        <strain evidence="2 3">DSM 8797</strain>
    </source>
</reference>
<sequence length="146" mass="16399">MRVLMCVLFISLVTTNSCPAASVKKLVITCIDQQEATFDDIFLEIKDDDGKIIEFTNSNQKGMTRQNAVNMRIGNQLTLDSTTRSKLTFTKSLTVKLLEKDLGTNANPDDPLGTVTILPKQTTTEDLAGRIQLRKYKYTIHWETTP</sequence>
<keyword evidence="1" id="KW-0732">Signal</keyword>
<proteinExistence type="predicted"/>
<gene>
    <name evidence="2" type="ORF">GmarT_48380</name>
</gene>
<evidence type="ECO:0000313" key="2">
    <source>
        <dbReference type="EMBL" id="QEG18943.1"/>
    </source>
</evidence>
<evidence type="ECO:0000256" key="1">
    <source>
        <dbReference type="SAM" id="SignalP"/>
    </source>
</evidence>